<proteinExistence type="predicted"/>
<feature type="compositionally biased region" description="Low complexity" evidence="1">
    <location>
        <begin position="1"/>
        <end position="17"/>
    </location>
</feature>
<evidence type="ECO:0000313" key="2">
    <source>
        <dbReference type="EMBL" id="KAK5635250.1"/>
    </source>
</evidence>
<evidence type="ECO:0000313" key="3">
    <source>
        <dbReference type="Proteomes" id="UP001305414"/>
    </source>
</evidence>
<comment type="caution">
    <text evidence="2">The sequence shown here is derived from an EMBL/GenBank/DDBJ whole genome shotgun (WGS) entry which is preliminary data.</text>
</comment>
<evidence type="ECO:0008006" key="4">
    <source>
        <dbReference type="Google" id="ProtNLM"/>
    </source>
</evidence>
<dbReference type="EMBL" id="JAWHQM010000050">
    <property type="protein sequence ID" value="KAK5635250.1"/>
    <property type="molecule type" value="Genomic_DNA"/>
</dbReference>
<accession>A0AAN7UM09</accession>
<sequence>MGWLWSSSASAPNGNAAQISTPSTSTETQSVPSRAAVTEPTTSDDPEIAKFLAQIQAEFGSDNNTSTAASVLESKTTIPSPPMKSSSSWWYFRTPSAAAQEPSTSPTSPSPSTHSSPEPASSLPPRLDPISESLLPTTMSCRQAFDHAFHCNSLGGQWTSVYRSGTVRSCSEQWSDFWFCMRTRAYSGTVKEEAIKDFYRQKELRKYGPGMPNSTDIWEPRTERLPPGTAFQERYEKPDINDEEWRRMEIERRVMIQQKLREEEEARKSSSSS</sequence>
<feature type="compositionally biased region" description="Polar residues" evidence="1">
    <location>
        <begin position="18"/>
        <end position="32"/>
    </location>
</feature>
<dbReference type="PANTHER" id="PTHR28052">
    <property type="entry name" value="UPF0545 PROTEIN C22ORF39"/>
    <property type="match status" value="1"/>
</dbReference>
<feature type="region of interest" description="Disordered" evidence="1">
    <location>
        <begin position="1"/>
        <end position="48"/>
    </location>
</feature>
<organism evidence="2 3">
    <name type="scientific">Xylaria bambusicola</name>
    <dbReference type="NCBI Taxonomy" id="326684"/>
    <lineage>
        <taxon>Eukaryota</taxon>
        <taxon>Fungi</taxon>
        <taxon>Dikarya</taxon>
        <taxon>Ascomycota</taxon>
        <taxon>Pezizomycotina</taxon>
        <taxon>Sordariomycetes</taxon>
        <taxon>Xylariomycetidae</taxon>
        <taxon>Xylariales</taxon>
        <taxon>Xylariaceae</taxon>
        <taxon>Xylaria</taxon>
    </lineage>
</organism>
<feature type="compositionally biased region" description="Low complexity" evidence="1">
    <location>
        <begin position="98"/>
        <end position="121"/>
    </location>
</feature>
<dbReference type="AlphaFoldDB" id="A0AAN7UM09"/>
<evidence type="ECO:0000256" key="1">
    <source>
        <dbReference type="SAM" id="MobiDB-lite"/>
    </source>
</evidence>
<feature type="region of interest" description="Disordered" evidence="1">
    <location>
        <begin position="98"/>
        <end position="133"/>
    </location>
</feature>
<name>A0AAN7UM09_9PEZI</name>
<gene>
    <name evidence="2" type="ORF">RRF57_010962</name>
</gene>
<dbReference type="InterPro" id="IPR021475">
    <property type="entry name" value="Pants/Emi1-like"/>
</dbReference>
<keyword evidence="3" id="KW-1185">Reference proteome</keyword>
<dbReference type="Pfam" id="PF11326">
    <property type="entry name" value="PANTS-like"/>
    <property type="match status" value="1"/>
</dbReference>
<dbReference type="PANTHER" id="PTHR28052:SF1">
    <property type="entry name" value="UPF0545 PROTEIN C22ORF39"/>
    <property type="match status" value="1"/>
</dbReference>
<feature type="compositionally biased region" description="Low complexity" evidence="1">
    <location>
        <begin position="74"/>
        <end position="86"/>
    </location>
</feature>
<dbReference type="Proteomes" id="UP001305414">
    <property type="component" value="Unassembled WGS sequence"/>
</dbReference>
<protein>
    <recommendedName>
        <fullName evidence="4">Early meiotic induction protein 1</fullName>
    </recommendedName>
</protein>
<reference evidence="2 3" key="1">
    <citation type="submission" date="2023-10" db="EMBL/GenBank/DDBJ databases">
        <title>Draft genome sequence of Xylaria bambusicola isolate GMP-LS, the root and basal stem rot pathogen of sugarcane in Indonesia.</title>
        <authorList>
            <person name="Selvaraj P."/>
            <person name="Muralishankar V."/>
            <person name="Muruganantham S."/>
            <person name="Sp S."/>
            <person name="Haryani S."/>
            <person name="Lau K.J.X."/>
            <person name="Naqvi N.I."/>
        </authorList>
    </citation>
    <scope>NUCLEOTIDE SEQUENCE [LARGE SCALE GENOMIC DNA]</scope>
    <source>
        <strain evidence="2">GMP-LS</strain>
    </source>
</reference>
<feature type="region of interest" description="Disordered" evidence="1">
    <location>
        <begin position="60"/>
        <end position="86"/>
    </location>
</feature>